<dbReference type="InParanoid" id="A0A1Y2ANY8"/>
<dbReference type="Proteomes" id="UP000193986">
    <property type="component" value="Unassembled WGS sequence"/>
</dbReference>
<dbReference type="STRING" id="71784.A0A1Y2ANY8"/>
<dbReference type="AlphaFoldDB" id="A0A1Y2ANY8"/>
<proteinExistence type="predicted"/>
<evidence type="ECO:0000313" key="1">
    <source>
        <dbReference type="EMBL" id="ORY24232.1"/>
    </source>
</evidence>
<keyword evidence="2" id="KW-1185">Reference proteome</keyword>
<name>A0A1Y2ANY8_9TREE</name>
<accession>A0A1Y2ANY8</accession>
<reference evidence="1 2" key="1">
    <citation type="submission" date="2016-07" db="EMBL/GenBank/DDBJ databases">
        <title>Pervasive Adenine N6-methylation of Active Genes in Fungi.</title>
        <authorList>
            <consortium name="DOE Joint Genome Institute"/>
            <person name="Mondo S.J."/>
            <person name="Dannebaum R.O."/>
            <person name="Kuo R.C."/>
            <person name="Labutti K."/>
            <person name="Haridas S."/>
            <person name="Kuo A."/>
            <person name="Salamov A."/>
            <person name="Ahrendt S.R."/>
            <person name="Lipzen A."/>
            <person name="Sullivan W."/>
            <person name="Andreopoulos W.B."/>
            <person name="Clum A."/>
            <person name="Lindquist E."/>
            <person name="Daum C."/>
            <person name="Ramamoorthy G.K."/>
            <person name="Gryganskyi A."/>
            <person name="Culley D."/>
            <person name="Magnuson J.K."/>
            <person name="James T.Y."/>
            <person name="O'Malley M.A."/>
            <person name="Stajich J.E."/>
            <person name="Spatafora J.W."/>
            <person name="Visel A."/>
            <person name="Grigoriev I.V."/>
        </authorList>
    </citation>
    <scope>NUCLEOTIDE SEQUENCE [LARGE SCALE GENOMIC DNA]</scope>
    <source>
        <strain evidence="1 2">68-887.2</strain>
    </source>
</reference>
<evidence type="ECO:0000313" key="2">
    <source>
        <dbReference type="Proteomes" id="UP000193986"/>
    </source>
</evidence>
<comment type="caution">
    <text evidence="1">The sequence shown here is derived from an EMBL/GenBank/DDBJ whole genome shotgun (WGS) entry which is preliminary data.</text>
</comment>
<sequence length="99" mass="11014">MKKLTTANPSLTFPERKEYFEQFVPAEARTDYDIALFIEGAQDAMDDFVQQARDAYCADSIVSWAASNQNGVYSGFKQVFDNLSADEKTALLSQLSGSQ</sequence>
<dbReference type="EMBL" id="MCFC01000070">
    <property type="protein sequence ID" value="ORY24232.1"/>
    <property type="molecule type" value="Genomic_DNA"/>
</dbReference>
<protein>
    <submittedName>
        <fullName evidence="1">Uncharacterized protein</fullName>
    </submittedName>
</protein>
<gene>
    <name evidence="1" type="ORF">BCR39DRAFT_335255</name>
</gene>
<organism evidence="1 2">
    <name type="scientific">Naematelia encephala</name>
    <dbReference type="NCBI Taxonomy" id="71784"/>
    <lineage>
        <taxon>Eukaryota</taxon>
        <taxon>Fungi</taxon>
        <taxon>Dikarya</taxon>
        <taxon>Basidiomycota</taxon>
        <taxon>Agaricomycotina</taxon>
        <taxon>Tremellomycetes</taxon>
        <taxon>Tremellales</taxon>
        <taxon>Naemateliaceae</taxon>
        <taxon>Naematelia</taxon>
    </lineage>
</organism>